<dbReference type="InterPro" id="IPR044730">
    <property type="entry name" value="RNase_H-like_dom_plant"/>
</dbReference>
<dbReference type="Pfam" id="PF13966">
    <property type="entry name" value="zf-RVT"/>
    <property type="match status" value="1"/>
</dbReference>
<dbReference type="InterPro" id="IPR026960">
    <property type="entry name" value="RVT-Znf"/>
</dbReference>
<reference evidence="2" key="1">
    <citation type="submission" date="2018-02" db="EMBL/GenBank/DDBJ databases">
        <authorList>
            <person name="Cohen D.B."/>
            <person name="Kent A.D."/>
        </authorList>
    </citation>
    <scope>NUCLEOTIDE SEQUENCE</scope>
</reference>
<dbReference type="Pfam" id="PF00078">
    <property type="entry name" value="RVT_1"/>
    <property type="match status" value="1"/>
</dbReference>
<dbReference type="CDD" id="cd06222">
    <property type="entry name" value="RNase_H_like"/>
    <property type="match status" value="1"/>
</dbReference>
<accession>A0A2N9I8G7</accession>
<dbReference type="Pfam" id="PF03372">
    <property type="entry name" value="Exo_endo_phos"/>
    <property type="match status" value="1"/>
</dbReference>
<proteinExistence type="predicted"/>
<dbReference type="InterPro" id="IPR036397">
    <property type="entry name" value="RNaseH_sf"/>
</dbReference>
<name>A0A2N9I8G7_FAGSY</name>
<dbReference type="Gene3D" id="3.30.420.10">
    <property type="entry name" value="Ribonuclease H-like superfamily/Ribonuclease H"/>
    <property type="match status" value="1"/>
</dbReference>
<dbReference type="InterPro" id="IPR036691">
    <property type="entry name" value="Endo/exonu/phosph_ase_sf"/>
</dbReference>
<dbReference type="InterPro" id="IPR002156">
    <property type="entry name" value="RNaseH_domain"/>
</dbReference>
<protein>
    <recommendedName>
        <fullName evidence="1">Reverse transcriptase domain-containing protein</fullName>
    </recommendedName>
</protein>
<dbReference type="Gene3D" id="3.60.10.10">
    <property type="entry name" value="Endonuclease/exonuclease/phosphatase"/>
    <property type="match status" value="1"/>
</dbReference>
<dbReference type="Pfam" id="PF13456">
    <property type="entry name" value="RVT_3"/>
    <property type="match status" value="1"/>
</dbReference>
<dbReference type="SUPFAM" id="SSF53098">
    <property type="entry name" value="Ribonuclease H-like"/>
    <property type="match status" value="1"/>
</dbReference>
<evidence type="ECO:0000313" key="2">
    <source>
        <dbReference type="EMBL" id="SPD20718.1"/>
    </source>
</evidence>
<gene>
    <name evidence="2" type="ORF">FSB_LOCUS48600</name>
</gene>
<dbReference type="PANTHER" id="PTHR33116:SF78">
    <property type="entry name" value="OS12G0587133 PROTEIN"/>
    <property type="match status" value="1"/>
</dbReference>
<dbReference type="EMBL" id="OIVN01005068">
    <property type="protein sequence ID" value="SPD20718.1"/>
    <property type="molecule type" value="Genomic_DNA"/>
</dbReference>
<dbReference type="PROSITE" id="PS50878">
    <property type="entry name" value="RT_POL"/>
    <property type="match status" value="1"/>
</dbReference>
<dbReference type="InterPro" id="IPR012337">
    <property type="entry name" value="RNaseH-like_sf"/>
</dbReference>
<dbReference type="InterPro" id="IPR000477">
    <property type="entry name" value="RT_dom"/>
</dbReference>
<organism evidence="2">
    <name type="scientific">Fagus sylvatica</name>
    <name type="common">Beechnut</name>
    <dbReference type="NCBI Taxonomy" id="28930"/>
    <lineage>
        <taxon>Eukaryota</taxon>
        <taxon>Viridiplantae</taxon>
        <taxon>Streptophyta</taxon>
        <taxon>Embryophyta</taxon>
        <taxon>Tracheophyta</taxon>
        <taxon>Spermatophyta</taxon>
        <taxon>Magnoliopsida</taxon>
        <taxon>eudicotyledons</taxon>
        <taxon>Gunneridae</taxon>
        <taxon>Pentapetalae</taxon>
        <taxon>rosids</taxon>
        <taxon>fabids</taxon>
        <taxon>Fagales</taxon>
        <taxon>Fagaceae</taxon>
        <taxon>Fagus</taxon>
    </lineage>
</organism>
<dbReference type="InterPro" id="IPR005135">
    <property type="entry name" value="Endo/exonuclease/phosphatase"/>
</dbReference>
<dbReference type="SUPFAM" id="SSF56219">
    <property type="entry name" value="DNase I-like"/>
    <property type="match status" value="1"/>
</dbReference>
<dbReference type="PANTHER" id="PTHR33116">
    <property type="entry name" value="REVERSE TRANSCRIPTASE ZINC-BINDING DOMAIN-CONTAINING PROTEIN-RELATED-RELATED"/>
    <property type="match status" value="1"/>
</dbReference>
<evidence type="ECO:0000259" key="1">
    <source>
        <dbReference type="PROSITE" id="PS50878"/>
    </source>
</evidence>
<feature type="domain" description="Reverse transcriptase" evidence="1">
    <location>
        <begin position="1104"/>
        <end position="1349"/>
    </location>
</feature>
<sequence length="1469" mass="165335">MDSTIQRKSKAFNQALLAKIAWWVASDRDSICVRALRSKYKVDEDWLGSEPRKNASHLWRAIEKLRPIIKMGACFLVGDGLSIDMWKDPWVPWLEEFTPKPLHANDPNTPMRVSNLFNASNRSWKTNIFQQLVDQHSLEAILEIPIPMHAPQDKLIWTLSPSGCFSVKSAISSCLAPGNPLTHLNSIWHQLWKLKLHERFKVFMWRLGSNSIPTKLVLAQRIGSGDTMRPLCNLEEESYSHIFLKCQAVRLIWFGLNWGIHPDSFTASSGLEFLELVINPPICIDLRITPKSLRAQTSIQLALTLESIWLLRNQVLILNPLLGVVARTMNPPSWSVPPSNVLKLNVDAALKDGMATLAVVVRKDIGHVINGWAKKVETTDLATVEATTLLWALEIAVENKFTKIVVEADAKLCIDAITIETTSIPWRIHSLVHSLKVLAFEFSVCSFCWVRRDANGVAHSLAKFASSLNSCFSCNSSNLPPSSCDVAPPPTQPYHPPQWLQPPPPPLPASLIPSSFYFNPPSTALFGPPSIQPMLHRTPLPWEKVRLGKRFDNGLPAVEIQRHKSRAHLLADAPRPTCNSDFKWKPKLKTLSITMVLTDDDSEMVDSVSVKDELTVEGRGGGTHGRGGDLRSSAPLVRCRCAWDGPLAKIAHLSFSEFTAQYSGDVLALEKAMSLWVEQKYKDFGELVGMLIAGFEAECITLLRRIDAERKKGRHHPCSHKPTRSTKKGLNNPRKREVLKNLLRDWKGDVVCLQESKLDVVDQRMIRSLWGNVYASWEALPAVNTAGGIILMWDKRVLEKQDAHIGEYSVSCQWRSLDDGFVWTRSGVYGPNLDMMRSSFWDEILGLRSHWSSPLCLFGDFNVVRYPRERLGCTSFTTAMTDFSDFINMTNLIDLSLLGGPFTWSSGSGSPSMSRIDRVLVSANWEEHFPDVCQKLLPHHISDHSPLLVESGGMARGRNAFKFENMWLKVDGFFDIIQGWWSSYSFSGPPSLVLARKLKVLKEDLKIWNKEVFGDVGLRKKGVMANIGRLDEQEFQGVLSDEGRVQRDQLRAEWDHLAHLDEISWHQKSQESEVWHLDVDGMPFATIREEDHRLLERNSDKEEEVYEQGQFEKSLNATFIALIPKKPNAVNIKEFRPISLIGSIYKLLAKVLANKLKGVLDGLVSETQNAFVGGRQMVDSILIANECLDSRLKSGVPGILCKLDIEKVYDHVNWNCLIQLLGRMGFGSKWQGWIRAYISTVRFLVLVNWSPAGFCGSSREGCGFIRGFKVNGTRTEEVCVSHLLYADDTKLMCDVDPEQLIYIRLVLSCFEAATGLRVNLAKSEMVPIGDNPIIEKIERRLAGWQRLYLSKGGHLTLLKSTLSSLPTYYLSLFTILVSVAKRLEKLQRNFLWGGSGEDSKHSLVRWDTVCSPIDWGGLGIRLLLPLNRALLGEGFLWAWVVEGYHDEVESISQTLEIYSGQGGHSEIVA</sequence>
<dbReference type="CDD" id="cd01650">
    <property type="entry name" value="RT_nLTR_like"/>
    <property type="match status" value="1"/>
</dbReference>
<dbReference type="GO" id="GO:0003676">
    <property type="term" value="F:nucleic acid binding"/>
    <property type="evidence" value="ECO:0007669"/>
    <property type="project" value="InterPro"/>
</dbReference>
<dbReference type="GO" id="GO:0004523">
    <property type="term" value="F:RNA-DNA hybrid ribonuclease activity"/>
    <property type="evidence" value="ECO:0007669"/>
    <property type="project" value="InterPro"/>
</dbReference>